<dbReference type="SUPFAM" id="SSF57667">
    <property type="entry name" value="beta-beta-alpha zinc fingers"/>
    <property type="match status" value="2"/>
</dbReference>
<dbReference type="PANTHER" id="PTHR23235:SF120">
    <property type="entry name" value="KRUPPEL-LIKE FACTOR 15"/>
    <property type="match status" value="1"/>
</dbReference>
<dbReference type="PROSITE" id="PS50157">
    <property type="entry name" value="ZINC_FINGER_C2H2_2"/>
    <property type="match status" value="3"/>
</dbReference>
<keyword evidence="3" id="KW-0862">Zinc</keyword>
<dbReference type="GO" id="GO:0008270">
    <property type="term" value="F:zinc ion binding"/>
    <property type="evidence" value="ECO:0007669"/>
    <property type="project" value="UniProtKB-KW"/>
</dbReference>
<keyword evidence="1" id="KW-0479">Metal-binding</keyword>
<evidence type="ECO:0000313" key="8">
    <source>
        <dbReference type="Proteomes" id="UP001295684"/>
    </source>
</evidence>
<evidence type="ECO:0000256" key="3">
    <source>
        <dbReference type="ARBA" id="ARBA00022833"/>
    </source>
</evidence>
<reference evidence="7" key="1">
    <citation type="submission" date="2023-07" db="EMBL/GenBank/DDBJ databases">
        <authorList>
            <consortium name="AG Swart"/>
            <person name="Singh M."/>
            <person name="Singh A."/>
            <person name="Seah K."/>
            <person name="Emmerich C."/>
        </authorList>
    </citation>
    <scope>NUCLEOTIDE SEQUENCE</scope>
    <source>
        <strain evidence="7">DP1</strain>
    </source>
</reference>
<evidence type="ECO:0000256" key="1">
    <source>
        <dbReference type="ARBA" id="ARBA00022723"/>
    </source>
</evidence>
<dbReference type="InterPro" id="IPR013087">
    <property type="entry name" value="Znf_C2H2_type"/>
</dbReference>
<protein>
    <recommendedName>
        <fullName evidence="6">C2H2-type domain-containing protein</fullName>
    </recommendedName>
</protein>
<dbReference type="Gene3D" id="3.30.160.60">
    <property type="entry name" value="Classic Zinc Finger"/>
    <property type="match status" value="3"/>
</dbReference>
<gene>
    <name evidence="7" type="ORF">ECRASSUSDP1_LOCUS17907</name>
</gene>
<feature type="compositionally biased region" description="Polar residues" evidence="5">
    <location>
        <begin position="52"/>
        <end position="64"/>
    </location>
</feature>
<evidence type="ECO:0000313" key="7">
    <source>
        <dbReference type="EMBL" id="CAI2376537.1"/>
    </source>
</evidence>
<proteinExistence type="predicted"/>
<dbReference type="SMART" id="SM00355">
    <property type="entry name" value="ZnF_C2H2"/>
    <property type="match status" value="3"/>
</dbReference>
<feature type="domain" description="C2H2-type" evidence="6">
    <location>
        <begin position="131"/>
        <end position="158"/>
    </location>
</feature>
<organism evidence="7 8">
    <name type="scientific">Euplotes crassus</name>
    <dbReference type="NCBI Taxonomy" id="5936"/>
    <lineage>
        <taxon>Eukaryota</taxon>
        <taxon>Sar</taxon>
        <taxon>Alveolata</taxon>
        <taxon>Ciliophora</taxon>
        <taxon>Intramacronucleata</taxon>
        <taxon>Spirotrichea</taxon>
        <taxon>Hypotrichia</taxon>
        <taxon>Euplotida</taxon>
        <taxon>Euplotidae</taxon>
        <taxon>Moneuplotes</taxon>
    </lineage>
</organism>
<evidence type="ECO:0000256" key="5">
    <source>
        <dbReference type="SAM" id="MobiDB-lite"/>
    </source>
</evidence>
<dbReference type="Pfam" id="PF00096">
    <property type="entry name" value="zf-C2H2"/>
    <property type="match status" value="2"/>
</dbReference>
<name>A0AAD2D1K2_EUPCR</name>
<keyword evidence="8" id="KW-1185">Reference proteome</keyword>
<sequence>MEVSRKMEQISTPEELILKILARDYCFCSHDLAPLVSLKRDKVVENFEDSTHNQQSEVNSTSNELTKKTKKTRSINYSVLEGRPYEIIDNPNLAEKNRKLYICKYPNCDKVFKKTWNLVYHFRVHEKTAAYECEHCDKTFIQKANYLRHKTIHDDTPPEKRKKHNCPHCSRKYSCKYNLNAHIKRDHISSPPTSPSTSALIQ</sequence>
<feature type="region of interest" description="Disordered" evidence="5">
    <location>
        <begin position="49"/>
        <end position="69"/>
    </location>
</feature>
<keyword evidence="2 4" id="KW-0863">Zinc-finger</keyword>
<dbReference type="Proteomes" id="UP001295684">
    <property type="component" value="Unassembled WGS sequence"/>
</dbReference>
<feature type="domain" description="C2H2-type" evidence="6">
    <location>
        <begin position="164"/>
        <end position="192"/>
    </location>
</feature>
<accession>A0AAD2D1K2</accession>
<dbReference type="AlphaFoldDB" id="A0AAD2D1K2"/>
<dbReference type="InterPro" id="IPR036236">
    <property type="entry name" value="Znf_C2H2_sf"/>
</dbReference>
<dbReference type="FunFam" id="3.30.160.60:FF:000446">
    <property type="entry name" value="Zinc finger protein"/>
    <property type="match status" value="1"/>
</dbReference>
<dbReference type="GO" id="GO:0000981">
    <property type="term" value="F:DNA-binding transcription factor activity, RNA polymerase II-specific"/>
    <property type="evidence" value="ECO:0007669"/>
    <property type="project" value="TreeGrafter"/>
</dbReference>
<feature type="domain" description="C2H2-type" evidence="6">
    <location>
        <begin position="101"/>
        <end position="130"/>
    </location>
</feature>
<comment type="caution">
    <text evidence="7">The sequence shown here is derived from an EMBL/GenBank/DDBJ whole genome shotgun (WGS) entry which is preliminary data.</text>
</comment>
<dbReference type="EMBL" id="CAMPGE010018099">
    <property type="protein sequence ID" value="CAI2376537.1"/>
    <property type="molecule type" value="Genomic_DNA"/>
</dbReference>
<evidence type="ECO:0000256" key="4">
    <source>
        <dbReference type="PROSITE-ProRule" id="PRU00042"/>
    </source>
</evidence>
<dbReference type="GO" id="GO:0000978">
    <property type="term" value="F:RNA polymerase II cis-regulatory region sequence-specific DNA binding"/>
    <property type="evidence" value="ECO:0007669"/>
    <property type="project" value="TreeGrafter"/>
</dbReference>
<dbReference type="PANTHER" id="PTHR23235">
    <property type="entry name" value="KRUEPPEL-LIKE TRANSCRIPTION FACTOR"/>
    <property type="match status" value="1"/>
</dbReference>
<dbReference type="PROSITE" id="PS00028">
    <property type="entry name" value="ZINC_FINGER_C2H2_1"/>
    <property type="match status" value="3"/>
</dbReference>
<evidence type="ECO:0000256" key="2">
    <source>
        <dbReference type="ARBA" id="ARBA00022771"/>
    </source>
</evidence>
<evidence type="ECO:0000259" key="6">
    <source>
        <dbReference type="PROSITE" id="PS50157"/>
    </source>
</evidence>